<keyword evidence="1" id="KW-1133">Transmembrane helix</keyword>
<dbReference type="Proteomes" id="UP001551658">
    <property type="component" value="Unassembled WGS sequence"/>
</dbReference>
<proteinExistence type="predicted"/>
<keyword evidence="1" id="KW-0812">Transmembrane</keyword>
<feature type="transmembrane region" description="Helical" evidence="1">
    <location>
        <begin position="109"/>
        <end position="130"/>
    </location>
</feature>
<evidence type="ECO:0000313" key="3">
    <source>
        <dbReference type="Proteomes" id="UP001551658"/>
    </source>
</evidence>
<evidence type="ECO:0000256" key="1">
    <source>
        <dbReference type="SAM" id="Phobius"/>
    </source>
</evidence>
<reference evidence="2 3" key="1">
    <citation type="submission" date="2024-06" db="EMBL/GenBank/DDBJ databases">
        <title>The Natural Products Discovery Center: Release of the First 8490 Sequenced Strains for Exploring Actinobacteria Biosynthetic Diversity.</title>
        <authorList>
            <person name="Kalkreuter E."/>
            <person name="Kautsar S.A."/>
            <person name="Yang D."/>
            <person name="Bader C.D."/>
            <person name="Teijaro C.N."/>
            <person name="Fluegel L."/>
            <person name="Davis C.M."/>
            <person name="Simpson J.R."/>
            <person name="Lauterbach L."/>
            <person name="Steele A.D."/>
            <person name="Gui C."/>
            <person name="Meng S."/>
            <person name="Li G."/>
            <person name="Viehrig K."/>
            <person name="Ye F."/>
            <person name="Su P."/>
            <person name="Kiefer A.F."/>
            <person name="Nichols A."/>
            <person name="Cepeda A.J."/>
            <person name="Yan W."/>
            <person name="Fan B."/>
            <person name="Jiang Y."/>
            <person name="Adhikari A."/>
            <person name="Zheng C.-J."/>
            <person name="Schuster L."/>
            <person name="Cowan T.M."/>
            <person name="Smanski M.J."/>
            <person name="Chevrette M.G."/>
            <person name="De Carvalho L.P.S."/>
            <person name="Shen B."/>
        </authorList>
    </citation>
    <scope>NUCLEOTIDE SEQUENCE [LARGE SCALE GENOMIC DNA]</scope>
    <source>
        <strain evidence="2 3">NPDC050671</strain>
    </source>
</reference>
<organism evidence="2 3">
    <name type="scientific">Nocardia fusca</name>
    <dbReference type="NCBI Taxonomy" id="941183"/>
    <lineage>
        <taxon>Bacteria</taxon>
        <taxon>Bacillati</taxon>
        <taxon>Actinomycetota</taxon>
        <taxon>Actinomycetes</taxon>
        <taxon>Mycobacteriales</taxon>
        <taxon>Nocardiaceae</taxon>
        <taxon>Nocardia</taxon>
    </lineage>
</organism>
<gene>
    <name evidence="2" type="ORF">AB0H72_15950</name>
</gene>
<protein>
    <submittedName>
        <fullName evidence="2">Uncharacterized protein</fullName>
    </submittedName>
</protein>
<evidence type="ECO:0000313" key="2">
    <source>
        <dbReference type="EMBL" id="MEV0364190.1"/>
    </source>
</evidence>
<dbReference type="EMBL" id="JBFAIH010000008">
    <property type="protein sequence ID" value="MEV0364190.1"/>
    <property type="molecule type" value="Genomic_DNA"/>
</dbReference>
<accession>A0ABV3F8Z7</accession>
<comment type="caution">
    <text evidence="2">The sequence shown here is derived from an EMBL/GenBank/DDBJ whole genome shotgun (WGS) entry which is preliminary data.</text>
</comment>
<name>A0ABV3F8Z7_9NOCA</name>
<keyword evidence="3" id="KW-1185">Reference proteome</keyword>
<sequence>MICPHCAKSLLRRERTGRRCPACRREFALEPKESPARMHDLRMRRLTEKLGDGRGLRYTPTQLWYAATRRDLPSVDRGYEATRGWTCGIILVGGFIGVVSGLVPVLPGIGTGASLLIGILLLLTFAKPWFRRRTTVRIPVTPREFRTGVFDRWVQIYGGPPSGMVTEDIPLPAVRQPRLALLCADRSVLACLAANNAAEVWEMALADRVDRLPPEVPVLVLHDAGLPGVGLGARARDALGPRAILIGLSAKSALAAGSAVRLRELPDPAAPPVPEWAAGSAAERDWLADGWWSPVGALPPAALLGVVARGVERVQEAADPDRQRAREIGFLTWPNS</sequence>
<keyword evidence="1" id="KW-0472">Membrane</keyword>
<dbReference type="RefSeq" id="WP_357979137.1">
    <property type="nucleotide sequence ID" value="NZ_JBFAIH010000008.1"/>
</dbReference>
<feature type="transmembrane region" description="Helical" evidence="1">
    <location>
        <begin position="84"/>
        <end position="103"/>
    </location>
</feature>